<dbReference type="InterPro" id="IPR001387">
    <property type="entry name" value="Cro/C1-type_HTH"/>
</dbReference>
<dbReference type="Proteomes" id="UP000253941">
    <property type="component" value="Unassembled WGS sequence"/>
</dbReference>
<comment type="similarity">
    <text evidence="1">Belongs to the ParB family.</text>
</comment>
<dbReference type="RefSeq" id="WP_114583585.1">
    <property type="nucleotide sequence ID" value="NZ_QPMH01000026.1"/>
</dbReference>
<evidence type="ECO:0000313" key="4">
    <source>
        <dbReference type="EMBL" id="RDD60460.1"/>
    </source>
</evidence>
<proteinExistence type="inferred from homology"/>
<comment type="caution">
    <text evidence="4">The sequence shown here is derived from an EMBL/GenBank/DDBJ whole genome shotgun (WGS) entry which is preliminary data.</text>
</comment>
<dbReference type="InterPro" id="IPR003115">
    <property type="entry name" value="ParB_N"/>
</dbReference>
<dbReference type="SUPFAM" id="SSF110849">
    <property type="entry name" value="ParB/Sulfiredoxin"/>
    <property type="match status" value="1"/>
</dbReference>
<evidence type="ECO:0000259" key="3">
    <source>
        <dbReference type="PROSITE" id="PS50943"/>
    </source>
</evidence>
<dbReference type="Gene3D" id="1.10.10.2830">
    <property type="match status" value="1"/>
</dbReference>
<dbReference type="SMART" id="SM00530">
    <property type="entry name" value="HTH_XRE"/>
    <property type="match status" value="1"/>
</dbReference>
<organism evidence="4 5">
    <name type="scientific">Ferruginivarius sediminum</name>
    <dbReference type="NCBI Taxonomy" id="2661937"/>
    <lineage>
        <taxon>Bacteria</taxon>
        <taxon>Pseudomonadati</taxon>
        <taxon>Pseudomonadota</taxon>
        <taxon>Alphaproteobacteria</taxon>
        <taxon>Rhodospirillales</taxon>
        <taxon>Rhodospirillaceae</taxon>
        <taxon>Ferruginivarius</taxon>
    </lineage>
</organism>
<protein>
    <submittedName>
        <fullName evidence="4">ParB/RepB/Spo0J family partition protein</fullName>
    </submittedName>
</protein>
<feature type="region of interest" description="Disordered" evidence="2">
    <location>
        <begin position="289"/>
        <end position="362"/>
    </location>
</feature>
<name>A0A369T557_9PROT</name>
<accession>A0A369T557</accession>
<feature type="region of interest" description="Disordered" evidence="2">
    <location>
        <begin position="408"/>
        <end position="440"/>
    </location>
</feature>
<dbReference type="SUPFAM" id="SSF47413">
    <property type="entry name" value="lambda repressor-like DNA-binding domains"/>
    <property type="match status" value="1"/>
</dbReference>
<sequence length="576" mass="61454">MTAAPADLDWSAIRARIDSAREAAGFSVRELHRESGAPYASVADWLAGRRDVLELATLARLCGALGLSLSHAIAGVEAEYRPHDALHPSPLNPRRTFSQEELEQLAVSIAAHGLLQPLVVRPRAEDGDWIVAGERRWRALGLLSAANFAAACPHGVPVTVRRDMDDLAHLESAIAENADRVNLNPMEDAEGIAALADALRQAGTPESEITERIATRRRMDRRGVQQRLQIVRDLTDAAKAALRDGTLDFAKARVLVGRDAGVQDLAIGHIRDGLWQTRDELTAGLKSLATPAPKEPQPENQPAAPAPTPDTPNPAAAPEAPAGPATADRAIPPRTPAPVTPSGGGDPSPAPANRSKSGGTDRYRVLGDPNVWVYAGQIGTLVVRQGTGYRLRFDDGAELVFMPHQVERVPADARAPKPSADPKQDPPAEKRTGDAEDREAKVERLRELCAKRPDVAWRLLAVALLQPLERIAVTPGLSARAVTVAGREGELSETIRSRLMAVAYRLPIGNTPVHELSPPGLYDDLSHLDDSEVLDILAELTVARLGPAEAPDSTGHSLLDTVLAIEEPAANGQGGA</sequence>
<dbReference type="Pfam" id="PF02195">
    <property type="entry name" value="ParB_N"/>
    <property type="match status" value="1"/>
</dbReference>
<feature type="domain" description="HTH cro/C1-type" evidence="3">
    <location>
        <begin position="17"/>
        <end position="72"/>
    </location>
</feature>
<gene>
    <name evidence="4" type="ORF">DRB17_17830</name>
</gene>
<reference evidence="4 5" key="1">
    <citation type="submission" date="2018-07" db="EMBL/GenBank/DDBJ databases">
        <title>Venubactetium sediminum gen. nov., sp. nov., isolated from a marine solar saltern.</title>
        <authorList>
            <person name="Wang S."/>
        </authorList>
    </citation>
    <scope>NUCLEOTIDE SEQUENCE [LARGE SCALE GENOMIC DNA]</scope>
    <source>
        <strain evidence="4 5">WD2A32</strain>
    </source>
</reference>
<dbReference type="InterPro" id="IPR036086">
    <property type="entry name" value="ParB/Sulfiredoxin_sf"/>
</dbReference>
<dbReference type="PROSITE" id="PS50943">
    <property type="entry name" value="HTH_CROC1"/>
    <property type="match status" value="1"/>
</dbReference>
<dbReference type="EMBL" id="QPMH01000026">
    <property type="protein sequence ID" value="RDD60460.1"/>
    <property type="molecule type" value="Genomic_DNA"/>
</dbReference>
<dbReference type="SUPFAM" id="SSF109709">
    <property type="entry name" value="KorB DNA-binding domain-like"/>
    <property type="match status" value="1"/>
</dbReference>
<dbReference type="Gene3D" id="3.90.1530.10">
    <property type="entry name" value="Conserved hypothetical protein from pyrococcus furiosus pfu- 392566-001, ParB domain"/>
    <property type="match status" value="1"/>
</dbReference>
<dbReference type="GO" id="GO:0007059">
    <property type="term" value="P:chromosome segregation"/>
    <property type="evidence" value="ECO:0007669"/>
    <property type="project" value="TreeGrafter"/>
</dbReference>
<dbReference type="InterPro" id="IPR004437">
    <property type="entry name" value="ParB/RepB/Spo0J"/>
</dbReference>
<dbReference type="PANTHER" id="PTHR33375">
    <property type="entry name" value="CHROMOSOME-PARTITIONING PROTEIN PARB-RELATED"/>
    <property type="match status" value="1"/>
</dbReference>
<dbReference type="NCBIfam" id="TIGR00180">
    <property type="entry name" value="parB_part"/>
    <property type="match status" value="1"/>
</dbReference>
<keyword evidence="5" id="KW-1185">Reference proteome</keyword>
<evidence type="ECO:0000313" key="5">
    <source>
        <dbReference type="Proteomes" id="UP000253941"/>
    </source>
</evidence>
<evidence type="ECO:0000256" key="2">
    <source>
        <dbReference type="SAM" id="MobiDB-lite"/>
    </source>
</evidence>
<dbReference type="GO" id="GO:0005694">
    <property type="term" value="C:chromosome"/>
    <property type="evidence" value="ECO:0007669"/>
    <property type="project" value="TreeGrafter"/>
</dbReference>
<dbReference type="SMART" id="SM00470">
    <property type="entry name" value="ParB"/>
    <property type="match status" value="1"/>
</dbReference>
<dbReference type="PANTHER" id="PTHR33375:SF7">
    <property type="entry name" value="CHROMOSOME 2-PARTITIONING PROTEIN PARB-RELATED"/>
    <property type="match status" value="1"/>
</dbReference>
<dbReference type="GO" id="GO:0003677">
    <property type="term" value="F:DNA binding"/>
    <property type="evidence" value="ECO:0007669"/>
    <property type="project" value="InterPro"/>
</dbReference>
<dbReference type="AlphaFoldDB" id="A0A369T557"/>
<dbReference type="InterPro" id="IPR010982">
    <property type="entry name" value="Lambda_DNA-bd_dom_sf"/>
</dbReference>
<evidence type="ECO:0000256" key="1">
    <source>
        <dbReference type="ARBA" id="ARBA00006295"/>
    </source>
</evidence>
<dbReference type="InterPro" id="IPR050336">
    <property type="entry name" value="Chromosome_partition/occlusion"/>
</dbReference>
<dbReference type="Gene3D" id="1.10.260.40">
    <property type="entry name" value="lambda repressor-like DNA-binding domains"/>
    <property type="match status" value="1"/>
</dbReference>
<feature type="compositionally biased region" description="Low complexity" evidence="2">
    <location>
        <begin position="313"/>
        <end position="327"/>
    </location>
</feature>
<dbReference type="CDD" id="cd00093">
    <property type="entry name" value="HTH_XRE"/>
    <property type="match status" value="1"/>
</dbReference>